<evidence type="ECO:0000313" key="3">
    <source>
        <dbReference type="Proteomes" id="UP001344906"/>
    </source>
</evidence>
<organism evidence="2 3">
    <name type="scientific">Dictyobacter halimunensis</name>
    <dbReference type="NCBI Taxonomy" id="3026934"/>
    <lineage>
        <taxon>Bacteria</taxon>
        <taxon>Bacillati</taxon>
        <taxon>Chloroflexota</taxon>
        <taxon>Ktedonobacteria</taxon>
        <taxon>Ktedonobacterales</taxon>
        <taxon>Dictyobacteraceae</taxon>
        <taxon>Dictyobacter</taxon>
    </lineage>
</organism>
<comment type="caution">
    <text evidence="2">The sequence shown here is derived from an EMBL/GenBank/DDBJ whole genome shotgun (WGS) entry which is preliminary data.</text>
</comment>
<proteinExistence type="predicted"/>
<accession>A0ABQ6FT42</accession>
<feature type="region of interest" description="Disordered" evidence="1">
    <location>
        <begin position="1"/>
        <end position="38"/>
    </location>
</feature>
<reference evidence="2 3" key="1">
    <citation type="submission" date="2023-02" db="EMBL/GenBank/DDBJ databases">
        <title>Dictyobacter halimunensis sp. nov., a new member of the class Ktedonobacteria from forest soil in a geothermal area.</title>
        <authorList>
            <person name="Rachmania M.K."/>
            <person name="Ningsih F."/>
            <person name="Sakai Y."/>
            <person name="Yabe S."/>
            <person name="Yokota A."/>
            <person name="Sjamsuridzal W."/>
        </authorList>
    </citation>
    <scope>NUCLEOTIDE SEQUENCE [LARGE SCALE GENOMIC DNA]</scope>
    <source>
        <strain evidence="2 3">S3.2.2.5</strain>
    </source>
</reference>
<dbReference type="Proteomes" id="UP001344906">
    <property type="component" value="Unassembled WGS sequence"/>
</dbReference>
<sequence>MHLQSRRGGSTGARGTKKQAQEHKKKAAKRSSGGLKYHSSTGFPWQPFFALYLDIADKLSMRAVAE</sequence>
<evidence type="ECO:0000256" key="1">
    <source>
        <dbReference type="SAM" id="MobiDB-lite"/>
    </source>
</evidence>
<dbReference type="EMBL" id="BSRI01000002">
    <property type="protein sequence ID" value="GLV57417.1"/>
    <property type="molecule type" value="Genomic_DNA"/>
</dbReference>
<keyword evidence="3" id="KW-1185">Reference proteome</keyword>
<evidence type="ECO:0000313" key="2">
    <source>
        <dbReference type="EMBL" id="GLV57417.1"/>
    </source>
</evidence>
<protein>
    <submittedName>
        <fullName evidence="2">Uncharacterized protein</fullName>
    </submittedName>
</protein>
<gene>
    <name evidence="2" type="ORF">KDH_42530</name>
</gene>
<name>A0ABQ6FT42_9CHLR</name>